<name>A0ABT4YQ46_9VIBR</name>
<evidence type="ECO:0000313" key="6">
    <source>
        <dbReference type="EMBL" id="MDB1123680.1"/>
    </source>
</evidence>
<proteinExistence type="inferred from homology"/>
<accession>A0ABT4YQ46</accession>
<feature type="domain" description="HTH lysR-type" evidence="5">
    <location>
        <begin position="1"/>
        <end position="58"/>
    </location>
</feature>
<organism evidence="6 7">
    <name type="scientific">Vibrio algarum</name>
    <dbReference type="NCBI Taxonomy" id="3020714"/>
    <lineage>
        <taxon>Bacteria</taxon>
        <taxon>Pseudomonadati</taxon>
        <taxon>Pseudomonadota</taxon>
        <taxon>Gammaproteobacteria</taxon>
        <taxon>Vibrionales</taxon>
        <taxon>Vibrionaceae</taxon>
        <taxon>Vibrio</taxon>
    </lineage>
</organism>
<evidence type="ECO:0000259" key="5">
    <source>
        <dbReference type="PROSITE" id="PS50931"/>
    </source>
</evidence>
<dbReference type="PANTHER" id="PTHR30537:SF5">
    <property type="entry name" value="HTH-TYPE TRANSCRIPTIONAL ACTIVATOR TTDR-RELATED"/>
    <property type="match status" value="1"/>
</dbReference>
<evidence type="ECO:0000256" key="1">
    <source>
        <dbReference type="ARBA" id="ARBA00009437"/>
    </source>
</evidence>
<dbReference type="PANTHER" id="PTHR30537">
    <property type="entry name" value="HTH-TYPE TRANSCRIPTIONAL REGULATOR"/>
    <property type="match status" value="1"/>
</dbReference>
<dbReference type="Proteomes" id="UP001210678">
    <property type="component" value="Unassembled WGS sequence"/>
</dbReference>
<dbReference type="InterPro" id="IPR036390">
    <property type="entry name" value="WH_DNA-bd_sf"/>
</dbReference>
<sequence length="299" mass="33133">MNADDLLLFAQVIELSSFSKAAEKNNLTNSVVSKRITRLEKELGVALLYRTTRKLTLTEAGATLLEHAKTVKQAVLDGQEALSGYGDAISGNIRMSVPTISGRLVLADTIAEFCNLYPGINIEMNLNNRFVDLVEEGYDLVIRTGHLEDSSLIARHITDSQWVVCASPDYIQSKGRPFIPSDLVKHNCLKYTYQTSGATEWEFKGKDGDYIITVAGNFATDDASALRRATLGGRGIAYMPSVLVYDDIVAGDLVDIFPDLVAKKLGIYAVYPYTKQVPKKIQLLIEHIRDKYHSILHVF</sequence>
<keyword evidence="2" id="KW-0805">Transcription regulation</keyword>
<dbReference type="EMBL" id="JAQLOI010000001">
    <property type="protein sequence ID" value="MDB1123680.1"/>
    <property type="molecule type" value="Genomic_DNA"/>
</dbReference>
<dbReference type="Gene3D" id="1.10.10.10">
    <property type="entry name" value="Winged helix-like DNA-binding domain superfamily/Winged helix DNA-binding domain"/>
    <property type="match status" value="1"/>
</dbReference>
<dbReference type="CDD" id="cd08422">
    <property type="entry name" value="PBP2_CrgA_like"/>
    <property type="match status" value="1"/>
</dbReference>
<dbReference type="Gene3D" id="3.40.190.290">
    <property type="match status" value="1"/>
</dbReference>
<dbReference type="InterPro" id="IPR036388">
    <property type="entry name" value="WH-like_DNA-bd_sf"/>
</dbReference>
<gene>
    <name evidence="6" type="ORF">PGX00_08415</name>
</gene>
<dbReference type="InterPro" id="IPR000847">
    <property type="entry name" value="LysR_HTH_N"/>
</dbReference>
<dbReference type="PROSITE" id="PS50931">
    <property type="entry name" value="HTH_LYSR"/>
    <property type="match status" value="1"/>
</dbReference>
<evidence type="ECO:0000256" key="4">
    <source>
        <dbReference type="ARBA" id="ARBA00023163"/>
    </source>
</evidence>
<comment type="caution">
    <text evidence="6">The sequence shown here is derived from an EMBL/GenBank/DDBJ whole genome shotgun (WGS) entry which is preliminary data.</text>
</comment>
<dbReference type="Pfam" id="PF03466">
    <property type="entry name" value="LysR_substrate"/>
    <property type="match status" value="1"/>
</dbReference>
<dbReference type="SUPFAM" id="SSF53850">
    <property type="entry name" value="Periplasmic binding protein-like II"/>
    <property type="match status" value="1"/>
</dbReference>
<dbReference type="InterPro" id="IPR058163">
    <property type="entry name" value="LysR-type_TF_proteobact-type"/>
</dbReference>
<protein>
    <submittedName>
        <fullName evidence="6">LysR family transcriptional regulator</fullName>
    </submittedName>
</protein>
<reference evidence="6 7" key="1">
    <citation type="submission" date="2023-01" db="EMBL/GenBank/DDBJ databases">
        <title>Vibrio sp. KJ40-1 sp.nov, isolated from marine algae.</title>
        <authorList>
            <person name="Butt M."/>
            <person name="Kim J.M.J."/>
            <person name="Jeon C.O.C."/>
        </authorList>
    </citation>
    <scope>NUCLEOTIDE SEQUENCE [LARGE SCALE GENOMIC DNA]</scope>
    <source>
        <strain evidence="6 7">KJ40-1</strain>
    </source>
</reference>
<keyword evidence="3" id="KW-0238">DNA-binding</keyword>
<evidence type="ECO:0000256" key="2">
    <source>
        <dbReference type="ARBA" id="ARBA00023015"/>
    </source>
</evidence>
<evidence type="ECO:0000313" key="7">
    <source>
        <dbReference type="Proteomes" id="UP001210678"/>
    </source>
</evidence>
<dbReference type="SUPFAM" id="SSF46785">
    <property type="entry name" value="Winged helix' DNA-binding domain"/>
    <property type="match status" value="1"/>
</dbReference>
<dbReference type="RefSeq" id="WP_272135237.1">
    <property type="nucleotide sequence ID" value="NZ_JAQLOI010000001.1"/>
</dbReference>
<evidence type="ECO:0000256" key="3">
    <source>
        <dbReference type="ARBA" id="ARBA00023125"/>
    </source>
</evidence>
<keyword evidence="4" id="KW-0804">Transcription</keyword>
<dbReference type="InterPro" id="IPR005119">
    <property type="entry name" value="LysR_subst-bd"/>
</dbReference>
<keyword evidence="7" id="KW-1185">Reference proteome</keyword>
<comment type="similarity">
    <text evidence="1">Belongs to the LysR transcriptional regulatory family.</text>
</comment>
<dbReference type="Pfam" id="PF00126">
    <property type="entry name" value="HTH_1"/>
    <property type="match status" value="1"/>
</dbReference>